<evidence type="ECO:0000256" key="1">
    <source>
        <dbReference type="ARBA" id="ARBA00004651"/>
    </source>
</evidence>
<evidence type="ECO:0000256" key="6">
    <source>
        <dbReference type="ARBA" id="ARBA00022989"/>
    </source>
</evidence>
<dbReference type="Pfam" id="PF10613">
    <property type="entry name" value="Lig_chan-Glu_bd"/>
    <property type="match status" value="1"/>
</dbReference>
<dbReference type="PANTHER" id="PTHR42643:SF30">
    <property type="entry name" value="IONOTROPIC RECEPTOR 40A-RELATED"/>
    <property type="match status" value="1"/>
</dbReference>
<evidence type="ECO:0000256" key="3">
    <source>
        <dbReference type="ARBA" id="ARBA00022448"/>
    </source>
</evidence>
<keyword evidence="5 14" id="KW-0812">Transmembrane</keyword>
<feature type="signal peptide" evidence="15">
    <location>
        <begin position="1"/>
        <end position="15"/>
    </location>
</feature>
<evidence type="ECO:0000259" key="17">
    <source>
        <dbReference type="Pfam" id="PF10613"/>
    </source>
</evidence>
<evidence type="ECO:0000256" key="14">
    <source>
        <dbReference type="SAM" id="Phobius"/>
    </source>
</evidence>
<keyword evidence="11" id="KW-1071">Ligand-gated ion channel</keyword>
<feature type="domain" description="Ionotropic glutamate receptor C-terminal" evidence="16">
    <location>
        <begin position="341"/>
        <end position="634"/>
    </location>
</feature>
<dbReference type="InterPro" id="IPR001320">
    <property type="entry name" value="Iontro_rcpt_C"/>
</dbReference>
<evidence type="ECO:0000256" key="10">
    <source>
        <dbReference type="ARBA" id="ARBA00023180"/>
    </source>
</evidence>
<evidence type="ECO:0000259" key="16">
    <source>
        <dbReference type="Pfam" id="PF00060"/>
    </source>
</evidence>
<proteinExistence type="inferred from homology"/>
<name>A0A8S1AAT7_ARCPL</name>
<comment type="similarity">
    <text evidence="2">Belongs to the glutamate-gated ion channel (TC 1.A.10.1) family.</text>
</comment>
<comment type="subcellular location">
    <subcellularLocation>
        <location evidence="1">Cell membrane</location>
        <topology evidence="1">Multi-pass membrane protein</topology>
    </subcellularLocation>
</comment>
<dbReference type="EMBL" id="CADEBC010000519">
    <property type="protein sequence ID" value="CAB3243638.1"/>
    <property type="molecule type" value="Genomic_DNA"/>
</dbReference>
<comment type="caution">
    <text evidence="18">The sequence shown here is derived from an EMBL/GenBank/DDBJ whole genome shotgun (WGS) entry which is preliminary data.</text>
</comment>
<feature type="transmembrane region" description="Helical" evidence="14">
    <location>
        <begin position="1039"/>
        <end position="1061"/>
    </location>
</feature>
<feature type="compositionally biased region" description="Polar residues" evidence="13">
    <location>
        <begin position="597"/>
        <end position="611"/>
    </location>
</feature>
<keyword evidence="4" id="KW-1003">Cell membrane</keyword>
<feature type="region of interest" description="Disordered" evidence="13">
    <location>
        <begin position="578"/>
        <end position="615"/>
    </location>
</feature>
<sequence length="1130" mass="128414">MIILLLLLLTNSAHGFFDIQELTTDVLRRLPLDFSIAVKDIAEGLPTKSMTIVRGNSSNIRTRDLYALLCLLNEHNIQVINLNIITRVNKEKYYKFLRKALDISEERTSLILCEPYECELILSELTESNLIHRTILYLFYWPYGHVSETFLMTMREAMRVAVITNPRESVFRIYYNQATPDRLNRLTLVNWWSGRLYKSPLLPPAERVYRDFKGRVFEVPVLHAPPWHFVKYNNDSTITVTGGRDDKLLSLMSKKLNFRYRYYDPPDRSQGSSISNNGTFKGTLGLIWKRTADFFLGDVTMTWERLQAVEFSFLTLADSGAFLTHAPAKLSETLAIIRPFQWEVWPLVCATLLVTGPALWIVIAAPSLWQKRECDQLGLFNTCCWFTTTLFLRQSSSKEPSSTHKARLVSVLISLGATYVIGDMYSANLTSLLARPARERPIGTLQALEEAMRDYGYELVVESHSSSLTILENGTGVYGRLAQLMRRQRIQRVRNVEIGVRLVLTHRNVAVLGGRETLYYDTERFGSHNFHLSEKLYTRYSAIALQIGCPYLETFNDVVMTLFEAGILGKMTTDEYKNLPEQSRRSEPVTESDRQSNDIVDSTAQSQTPGESTKGLEPVSLRMLRGAFCLLGIGHLLAAVALAFEIQIHRRSKQKRQKELNEERKTHKLLVISKAIILLNRGCQRVAANVYSEIDKALGPPIKLGERFNETEYITDFSISALAATSLLNHLKNIQDSLLETITNIHNGNLNIHLINPQQLQRELGIISGQLAKEVTLPIDNLQTNMAMIYHLLKVKAVITEQYLIFEIKVPLISRDSYILYNIIPIPQQNGKNMATLLPIEDHVAINIQKDSYVPIAQRDWDHCIARDSTTYLCRLKTPMYKLQSDVDFCVKDDNDPIQCKTVTASCRNQWISLTTTNQYLHFCCHQCRLKTLCGDEVTAQILKGTNIVQLQEDCMITTENATIYAHKQQHSVMKVSPTIEPIFIAPINNIINLTIPSDKDLNFTLSTTPLLKELERKIKDLEKESAISEENDMSIHDIHHYTLIYGLWGVSIIAASVYLCRRVRCRRQAAAASSAAAEADRCRPESHNSVLSSARVIVNECSAQVKSEPCYKDRGTSPVLKKISFSEPL</sequence>
<dbReference type="SUPFAM" id="SSF53850">
    <property type="entry name" value="Periplasmic binding protein-like II"/>
    <property type="match status" value="1"/>
</dbReference>
<evidence type="ECO:0000313" key="18">
    <source>
        <dbReference type="EMBL" id="CAB3243638.1"/>
    </source>
</evidence>
<evidence type="ECO:0000256" key="9">
    <source>
        <dbReference type="ARBA" id="ARBA00023170"/>
    </source>
</evidence>
<evidence type="ECO:0000256" key="5">
    <source>
        <dbReference type="ARBA" id="ARBA00022692"/>
    </source>
</evidence>
<reference evidence="18 19" key="1">
    <citation type="submission" date="2020-04" db="EMBL/GenBank/DDBJ databases">
        <authorList>
            <person name="Wallbank WR R."/>
            <person name="Pardo Diaz C."/>
            <person name="Kozak K."/>
            <person name="Martin S."/>
            <person name="Jiggins C."/>
            <person name="Moest M."/>
            <person name="Warren A I."/>
            <person name="Byers J.R.P. K."/>
            <person name="Montejo-Kovacevich G."/>
            <person name="Yen C E."/>
        </authorList>
    </citation>
    <scope>NUCLEOTIDE SEQUENCE [LARGE SCALE GENOMIC DNA]</scope>
</reference>
<dbReference type="GO" id="GO:0005886">
    <property type="term" value="C:plasma membrane"/>
    <property type="evidence" value="ECO:0007669"/>
    <property type="project" value="UniProtKB-SubCell"/>
</dbReference>
<keyword evidence="19" id="KW-1185">Reference proteome</keyword>
<accession>A0A8S1AAT7</accession>
<evidence type="ECO:0000256" key="13">
    <source>
        <dbReference type="SAM" id="MobiDB-lite"/>
    </source>
</evidence>
<dbReference type="Pfam" id="PF12259">
    <property type="entry name" value="Baculo_F"/>
    <property type="match status" value="1"/>
</dbReference>
<keyword evidence="15" id="KW-0732">Signal</keyword>
<keyword evidence="10" id="KW-0325">Glycoprotein</keyword>
<keyword evidence="12" id="KW-0407">Ion channel</keyword>
<evidence type="ECO:0000256" key="4">
    <source>
        <dbReference type="ARBA" id="ARBA00022475"/>
    </source>
</evidence>
<dbReference type="AlphaFoldDB" id="A0A8S1AAT7"/>
<evidence type="ECO:0000256" key="8">
    <source>
        <dbReference type="ARBA" id="ARBA00023136"/>
    </source>
</evidence>
<evidence type="ECO:0000256" key="7">
    <source>
        <dbReference type="ARBA" id="ARBA00023065"/>
    </source>
</evidence>
<dbReference type="Gene3D" id="3.40.190.10">
    <property type="entry name" value="Periplasmic binding protein-like II"/>
    <property type="match status" value="1"/>
</dbReference>
<evidence type="ECO:0000256" key="11">
    <source>
        <dbReference type="ARBA" id="ARBA00023286"/>
    </source>
</evidence>
<dbReference type="Proteomes" id="UP000494106">
    <property type="component" value="Unassembled WGS sequence"/>
</dbReference>
<feature type="chain" id="PRO_5035884101" description="Ionotropic receptor" evidence="15">
    <location>
        <begin position="16"/>
        <end position="1130"/>
    </location>
</feature>
<protein>
    <recommendedName>
        <fullName evidence="20">Ionotropic receptor</fullName>
    </recommendedName>
</protein>
<evidence type="ECO:0000256" key="15">
    <source>
        <dbReference type="SAM" id="SignalP"/>
    </source>
</evidence>
<evidence type="ECO:0008006" key="20">
    <source>
        <dbReference type="Google" id="ProtNLM"/>
    </source>
</evidence>
<dbReference type="Gene3D" id="1.10.287.70">
    <property type="match status" value="1"/>
</dbReference>
<dbReference type="OrthoDB" id="5984008at2759"/>
<evidence type="ECO:0000313" key="19">
    <source>
        <dbReference type="Proteomes" id="UP000494106"/>
    </source>
</evidence>
<keyword evidence="7" id="KW-0406">Ion transport</keyword>
<dbReference type="InterPro" id="IPR052192">
    <property type="entry name" value="Insect_Ionotropic_Sensory_Rcpt"/>
</dbReference>
<feature type="compositionally biased region" description="Basic and acidic residues" evidence="13">
    <location>
        <begin position="578"/>
        <end position="596"/>
    </location>
</feature>
<keyword evidence="3" id="KW-0813">Transport</keyword>
<dbReference type="Pfam" id="PF00060">
    <property type="entry name" value="Lig_chan"/>
    <property type="match status" value="1"/>
</dbReference>
<gene>
    <name evidence="18" type="ORF">APLA_LOCUS9578</name>
</gene>
<organism evidence="18 19">
    <name type="scientific">Arctia plantaginis</name>
    <name type="common">Wood tiger moth</name>
    <name type="synonym">Phalaena plantaginis</name>
    <dbReference type="NCBI Taxonomy" id="874455"/>
    <lineage>
        <taxon>Eukaryota</taxon>
        <taxon>Metazoa</taxon>
        <taxon>Ecdysozoa</taxon>
        <taxon>Arthropoda</taxon>
        <taxon>Hexapoda</taxon>
        <taxon>Insecta</taxon>
        <taxon>Pterygota</taxon>
        <taxon>Neoptera</taxon>
        <taxon>Endopterygota</taxon>
        <taxon>Lepidoptera</taxon>
        <taxon>Glossata</taxon>
        <taxon>Ditrysia</taxon>
        <taxon>Noctuoidea</taxon>
        <taxon>Erebidae</taxon>
        <taxon>Arctiinae</taxon>
        <taxon>Arctia</taxon>
    </lineage>
</organism>
<dbReference type="InterPro" id="IPR022048">
    <property type="entry name" value="Envelope_fusion-like"/>
</dbReference>
<feature type="domain" description="Ionotropic glutamate receptor L-glutamate and glycine-binding" evidence="17">
    <location>
        <begin position="218"/>
        <end position="313"/>
    </location>
</feature>
<keyword evidence="6 14" id="KW-1133">Transmembrane helix</keyword>
<evidence type="ECO:0000256" key="2">
    <source>
        <dbReference type="ARBA" id="ARBA00008685"/>
    </source>
</evidence>
<dbReference type="GO" id="GO:0050906">
    <property type="term" value="P:detection of stimulus involved in sensory perception"/>
    <property type="evidence" value="ECO:0007669"/>
    <property type="project" value="UniProtKB-ARBA"/>
</dbReference>
<keyword evidence="9" id="KW-0675">Receptor</keyword>
<keyword evidence="8 14" id="KW-0472">Membrane</keyword>
<dbReference type="InterPro" id="IPR019594">
    <property type="entry name" value="Glu/Gly-bd"/>
</dbReference>
<evidence type="ECO:0000256" key="12">
    <source>
        <dbReference type="ARBA" id="ARBA00023303"/>
    </source>
</evidence>
<dbReference type="GO" id="GO:0015276">
    <property type="term" value="F:ligand-gated monoatomic ion channel activity"/>
    <property type="evidence" value="ECO:0007669"/>
    <property type="project" value="InterPro"/>
</dbReference>
<dbReference type="PANTHER" id="PTHR42643">
    <property type="entry name" value="IONOTROPIC RECEPTOR 20A-RELATED"/>
    <property type="match status" value="1"/>
</dbReference>